<organism evidence="1">
    <name type="scientific">Manihot esculenta</name>
    <name type="common">Cassava</name>
    <name type="synonym">Jatropha manihot</name>
    <dbReference type="NCBI Taxonomy" id="3983"/>
    <lineage>
        <taxon>Eukaryota</taxon>
        <taxon>Viridiplantae</taxon>
        <taxon>Streptophyta</taxon>
        <taxon>Embryophyta</taxon>
        <taxon>Tracheophyta</taxon>
        <taxon>Spermatophyta</taxon>
        <taxon>Magnoliopsida</taxon>
        <taxon>eudicotyledons</taxon>
        <taxon>Gunneridae</taxon>
        <taxon>Pentapetalae</taxon>
        <taxon>rosids</taxon>
        <taxon>fabids</taxon>
        <taxon>Malpighiales</taxon>
        <taxon>Euphorbiaceae</taxon>
        <taxon>Crotonoideae</taxon>
        <taxon>Manihoteae</taxon>
        <taxon>Manihot</taxon>
    </lineage>
</organism>
<name>A0A2C9VW00_MANES</name>
<proteinExistence type="predicted"/>
<dbReference type="EMBL" id="CM004391">
    <property type="protein sequence ID" value="OAY49528.1"/>
    <property type="molecule type" value="Genomic_DNA"/>
</dbReference>
<reference evidence="1" key="1">
    <citation type="submission" date="2016-02" db="EMBL/GenBank/DDBJ databases">
        <title>WGS assembly of Manihot esculenta.</title>
        <authorList>
            <person name="Bredeson J.V."/>
            <person name="Prochnik S.E."/>
            <person name="Lyons J.B."/>
            <person name="Schmutz J."/>
            <person name="Grimwood J."/>
            <person name="Vrebalov J."/>
            <person name="Bart R.S."/>
            <person name="Amuge T."/>
            <person name="Ferguson M.E."/>
            <person name="Green R."/>
            <person name="Putnam N."/>
            <person name="Stites J."/>
            <person name="Rounsley S."/>
            <person name="Rokhsar D.S."/>
        </authorList>
    </citation>
    <scope>NUCLEOTIDE SEQUENCE [LARGE SCALE GENOMIC DNA]</scope>
    <source>
        <tissue evidence="1">Leaf</tissue>
    </source>
</reference>
<gene>
    <name evidence="1" type="ORF">MANES_05G063500</name>
</gene>
<sequence>MEIKYVIILSKINIMMPKGSNITDSTSIDLFKSVDYISC</sequence>
<protein>
    <submittedName>
        <fullName evidence="1">Uncharacterized protein</fullName>
    </submittedName>
</protein>
<accession>A0A2C9VW00</accession>
<evidence type="ECO:0000313" key="1">
    <source>
        <dbReference type="EMBL" id="OAY49528.1"/>
    </source>
</evidence>
<dbReference type="AlphaFoldDB" id="A0A2C9VW00"/>